<dbReference type="InterPro" id="IPR001870">
    <property type="entry name" value="B30.2/SPRY"/>
</dbReference>
<evidence type="ECO:0000313" key="5">
    <source>
        <dbReference type="Proteomes" id="UP000261600"/>
    </source>
</evidence>
<reference evidence="4" key="2">
    <citation type="submission" date="2025-09" db="UniProtKB">
        <authorList>
            <consortium name="Ensembl"/>
        </authorList>
    </citation>
    <scope>IDENTIFICATION</scope>
</reference>
<dbReference type="AlphaFoldDB" id="A0A3Q3J7B5"/>
<dbReference type="SMART" id="SM00589">
    <property type="entry name" value="PRY"/>
    <property type="match status" value="1"/>
</dbReference>
<dbReference type="Gene3D" id="2.60.120.920">
    <property type="match status" value="1"/>
</dbReference>
<dbReference type="SMART" id="SM00368">
    <property type="entry name" value="LRR_RI"/>
    <property type="match status" value="4"/>
</dbReference>
<dbReference type="PANTHER" id="PTHR24106">
    <property type="entry name" value="NACHT, LRR AND CARD DOMAINS-CONTAINING"/>
    <property type="match status" value="1"/>
</dbReference>
<dbReference type="InterPro" id="IPR051261">
    <property type="entry name" value="NLR"/>
</dbReference>
<keyword evidence="1" id="KW-0433">Leucine-rich repeat</keyword>
<evidence type="ECO:0000313" key="4">
    <source>
        <dbReference type="Ensembl" id="ENSMALP00000009242.1"/>
    </source>
</evidence>
<organism evidence="4 5">
    <name type="scientific">Monopterus albus</name>
    <name type="common">Swamp eel</name>
    <dbReference type="NCBI Taxonomy" id="43700"/>
    <lineage>
        <taxon>Eukaryota</taxon>
        <taxon>Metazoa</taxon>
        <taxon>Chordata</taxon>
        <taxon>Craniata</taxon>
        <taxon>Vertebrata</taxon>
        <taxon>Euteleostomi</taxon>
        <taxon>Actinopterygii</taxon>
        <taxon>Neopterygii</taxon>
        <taxon>Teleostei</taxon>
        <taxon>Neoteleostei</taxon>
        <taxon>Acanthomorphata</taxon>
        <taxon>Anabantaria</taxon>
        <taxon>Synbranchiformes</taxon>
        <taxon>Synbranchidae</taxon>
        <taxon>Monopterus</taxon>
    </lineage>
</organism>
<dbReference type="Pfam" id="PF13765">
    <property type="entry name" value="PRY"/>
    <property type="match status" value="1"/>
</dbReference>
<dbReference type="STRING" id="43700.ENSMALP00000009242"/>
<keyword evidence="5" id="KW-1185">Reference proteome</keyword>
<dbReference type="InterPro" id="IPR006574">
    <property type="entry name" value="PRY"/>
</dbReference>
<dbReference type="SMART" id="SM00449">
    <property type="entry name" value="SPRY"/>
    <property type="match status" value="1"/>
</dbReference>
<dbReference type="InterPro" id="IPR043136">
    <property type="entry name" value="B30.2/SPRY_sf"/>
</dbReference>
<dbReference type="Proteomes" id="UP000261600">
    <property type="component" value="Unplaced"/>
</dbReference>
<dbReference type="InterPro" id="IPR003879">
    <property type="entry name" value="Butyrophylin_SPRY"/>
</dbReference>
<dbReference type="InterPro" id="IPR013320">
    <property type="entry name" value="ConA-like_dom_sf"/>
</dbReference>
<dbReference type="PROSITE" id="PS51450">
    <property type="entry name" value="LRR"/>
    <property type="match status" value="1"/>
</dbReference>
<accession>A0A3Q3J7B5</accession>
<dbReference type="Pfam" id="PF13516">
    <property type="entry name" value="LRR_6"/>
    <property type="match status" value="2"/>
</dbReference>
<evidence type="ECO:0000256" key="1">
    <source>
        <dbReference type="ARBA" id="ARBA00022614"/>
    </source>
</evidence>
<dbReference type="PRINTS" id="PR01407">
    <property type="entry name" value="BUTYPHLNCDUF"/>
</dbReference>
<dbReference type="Gene3D" id="3.80.10.10">
    <property type="entry name" value="Ribonuclease Inhibitor"/>
    <property type="match status" value="1"/>
</dbReference>
<dbReference type="SUPFAM" id="SSF52047">
    <property type="entry name" value="RNI-like"/>
    <property type="match status" value="1"/>
</dbReference>
<dbReference type="InterPro" id="IPR032675">
    <property type="entry name" value="LRR_dom_sf"/>
</dbReference>
<reference evidence="4" key="1">
    <citation type="submission" date="2025-08" db="UniProtKB">
        <authorList>
            <consortium name="Ensembl"/>
        </authorList>
    </citation>
    <scope>IDENTIFICATION</scope>
</reference>
<feature type="domain" description="B30.2/SPRY" evidence="3">
    <location>
        <begin position="141"/>
        <end position="333"/>
    </location>
</feature>
<dbReference type="Pfam" id="PF00622">
    <property type="entry name" value="SPRY"/>
    <property type="match status" value="1"/>
</dbReference>
<keyword evidence="2" id="KW-0677">Repeat</keyword>
<evidence type="ECO:0000259" key="3">
    <source>
        <dbReference type="PROSITE" id="PS50188"/>
    </source>
</evidence>
<dbReference type="InterPro" id="IPR003877">
    <property type="entry name" value="SPRY_dom"/>
</dbReference>
<proteinExistence type="predicted"/>
<evidence type="ECO:0000256" key="2">
    <source>
        <dbReference type="ARBA" id="ARBA00022737"/>
    </source>
</evidence>
<dbReference type="Ensembl" id="ENSMALT00000009436.1">
    <property type="protein sequence ID" value="ENSMALP00000009242.1"/>
    <property type="gene ID" value="ENSMALG00000006577.1"/>
</dbReference>
<dbReference type="InterPro" id="IPR001611">
    <property type="entry name" value="Leu-rich_rpt"/>
</dbReference>
<dbReference type="CDD" id="cd16040">
    <property type="entry name" value="SPRY_PRY_SNTX"/>
    <property type="match status" value="1"/>
</dbReference>
<name>A0A3Q3J7B5_MONAL</name>
<dbReference type="PROSITE" id="PS50188">
    <property type="entry name" value="B302_SPRY"/>
    <property type="match status" value="1"/>
</dbReference>
<sequence>MFLHTQTLPGPMVSSGHLFSHYFFRLSDCNLSERSCEALASVLSSQSSCLRDLDLSNNNLQDLGVKLLSSGLASPHCRLENLRLSGCLVTEKGCDSLASALSSNPSYLRELDLSYNHPGASGVELLSARLEDPRCKLDTLSVDNSGACRLKPGPRKYFCELTLDSNTAHRKLRLSDNNRKVMAVEEDEPYPDDSSRFHHWGQVLCTTGLTGHSYWEVSWDGWIDIGVTYRQIKRRGDGVDCRLGANDQSWVLDCSDGGFIACHKNSGTTVHAVASPLPVRVGVYLDWPAGTLSFYRVCSDTLMHLHTFSTTFTEPLYPAFRIRCDSSLSLCHL</sequence>
<protein>
    <recommendedName>
        <fullName evidence="3">B30.2/SPRY domain-containing protein</fullName>
    </recommendedName>
</protein>
<dbReference type="SUPFAM" id="SSF49899">
    <property type="entry name" value="Concanavalin A-like lectins/glucanases"/>
    <property type="match status" value="1"/>
</dbReference>